<name>A0A5D3DX38_CUCMM</name>
<dbReference type="AlphaFoldDB" id="A0A5D3DX38"/>
<accession>A0A5D3DX38</accession>
<dbReference type="InterPro" id="IPR011989">
    <property type="entry name" value="ARM-like"/>
</dbReference>
<dbReference type="GO" id="GO:0005737">
    <property type="term" value="C:cytoplasm"/>
    <property type="evidence" value="ECO:0007669"/>
    <property type="project" value="TreeGrafter"/>
</dbReference>
<gene>
    <name evidence="2" type="ORF">E5676_scaffold600G001410</name>
</gene>
<evidence type="ECO:0000259" key="1">
    <source>
        <dbReference type="Pfam" id="PF08389"/>
    </source>
</evidence>
<dbReference type="SUPFAM" id="SSF48371">
    <property type="entry name" value="ARM repeat"/>
    <property type="match status" value="1"/>
</dbReference>
<dbReference type="Pfam" id="PF08389">
    <property type="entry name" value="Xpo1"/>
    <property type="match status" value="1"/>
</dbReference>
<comment type="caution">
    <text evidence="2">The sequence shown here is derived from an EMBL/GenBank/DDBJ whole genome shotgun (WGS) entry which is preliminary data.</text>
</comment>
<proteinExistence type="predicted"/>
<dbReference type="Proteomes" id="UP000321947">
    <property type="component" value="Unassembled WGS sequence"/>
</dbReference>
<dbReference type="InterPro" id="IPR051345">
    <property type="entry name" value="Importin_beta-like_NTR"/>
</dbReference>
<feature type="domain" description="Exportin-1/Importin-beta-like" evidence="1">
    <location>
        <begin position="171"/>
        <end position="328"/>
    </location>
</feature>
<dbReference type="InterPro" id="IPR016024">
    <property type="entry name" value="ARM-type_fold"/>
</dbReference>
<dbReference type="PANTHER" id="PTHR12363:SF44">
    <property type="entry name" value="ARM REPEAT SUPERFAMILY PROTEIN"/>
    <property type="match status" value="1"/>
</dbReference>
<dbReference type="EMBL" id="SSTD01002133">
    <property type="protein sequence ID" value="TYK28316.1"/>
    <property type="molecule type" value="Genomic_DNA"/>
</dbReference>
<dbReference type="PANTHER" id="PTHR12363">
    <property type="entry name" value="TRANSPORTIN 3 AND IMPORTIN 13"/>
    <property type="match status" value="1"/>
</dbReference>
<evidence type="ECO:0000313" key="3">
    <source>
        <dbReference type="Proteomes" id="UP000321947"/>
    </source>
</evidence>
<dbReference type="Gene3D" id="1.25.10.10">
    <property type="entry name" value="Leucine-rich Repeat Variant"/>
    <property type="match status" value="1"/>
</dbReference>
<dbReference type="GO" id="GO:0006606">
    <property type="term" value="P:protein import into nucleus"/>
    <property type="evidence" value="ECO:0007669"/>
    <property type="project" value="TreeGrafter"/>
</dbReference>
<dbReference type="InterPro" id="IPR013598">
    <property type="entry name" value="Exportin-1/Importin-b-like"/>
</dbReference>
<organism evidence="2 3">
    <name type="scientific">Cucumis melo var. makuwa</name>
    <name type="common">Oriental melon</name>
    <dbReference type="NCBI Taxonomy" id="1194695"/>
    <lineage>
        <taxon>Eukaryota</taxon>
        <taxon>Viridiplantae</taxon>
        <taxon>Streptophyta</taxon>
        <taxon>Embryophyta</taxon>
        <taxon>Tracheophyta</taxon>
        <taxon>Spermatophyta</taxon>
        <taxon>Magnoliopsida</taxon>
        <taxon>eudicotyledons</taxon>
        <taxon>Gunneridae</taxon>
        <taxon>Pentapetalae</taxon>
        <taxon>rosids</taxon>
        <taxon>fabids</taxon>
        <taxon>Cucurbitales</taxon>
        <taxon>Cucurbitaceae</taxon>
        <taxon>Benincaseae</taxon>
        <taxon>Cucumis</taxon>
    </lineage>
</organism>
<reference evidence="2 3" key="1">
    <citation type="submission" date="2019-08" db="EMBL/GenBank/DDBJ databases">
        <title>Draft genome sequences of two oriental melons (Cucumis melo L. var makuwa).</title>
        <authorList>
            <person name="Kwon S.-Y."/>
        </authorList>
    </citation>
    <scope>NUCLEOTIDE SEQUENCE [LARGE SCALE GENOMIC DNA]</scope>
    <source>
        <strain evidence="3">cv. Chang Bougi</strain>
        <tissue evidence="2">Leaf</tissue>
    </source>
</reference>
<evidence type="ECO:0000313" key="2">
    <source>
        <dbReference type="EMBL" id="TYK28316.1"/>
    </source>
</evidence>
<protein>
    <submittedName>
        <fullName evidence="2">Transportin-3 isoform X1</fullName>
    </submittedName>
</protein>
<sequence>MIGSVHAIEFSKGDDRIASVVKVVILCGLGQSLGRNLREYIMQPWTQLLLGIPKTKIIYIGAKEMELRMKVSQAVHVLNHDTQSCNRVAANQWLVQFQQTGAAWEVATAILTSDHVQPPLSSFVPDLEVEFFAAQILKRKIQNEGYLLQLGVKDALLNALLVAAKKFSSGPPQLLTQICLALSALILRTVEHGKPIDRLFYSLQNLQSVDNGNLAVLEMLTVLPEEVVDSQNVDCKISSSCRSQYARELLLHTPMVLEFLLQQSEKGFDCGTQPQEKNRKILRCLLSWVRVGCFSEIPQGSLPTHPLLNFVLKSLQDVASFDLAIEVLVELVSRHEVCVTPYKQRKKGWILKLDLEKAFDFNGKPQGRIFASRGIRQGDPLSPFLNLLVSEVLGALLNKLVVNGRYEGFVVGKEKFQIPIDQFAEDTLLFCMYDESMLMKWKATITLFEWCSRQKVNWEKSALYEVNVEEDELKYMAGKMGCSSEKMPFLYLGLLLGGF</sequence>